<sequence>MSYVDTNSFANVGNTSSSTFKKQHEISFEPEINEMINNFLQTLKTNSQPTSRSSYTVSLETLNVLKKFIGFMKFHTTEEFMNNLKKLDLLMEGNIKPKEFCCGNMIRRVIFMLREEINNYNNSLKQTGDIDEDTANSKPVGSMFDLLARLPKEQPQVNSNTKSKKFEIRATAINIIRELTDEVKNIDEQIFQIGIDLIHDNEILLIPTPDSKTILNFLINVKKDKNWKKRNFTCIITESYPNNLQKAQKFALKLSDLGIDTIIIPDSMVFAVMNKIGKVVIGCKQIFSNGSAIVSSTGVQTVVQCAKEFRVPIIVMAGLYKLSSISPFDIKENYLEVGGSKLTGNLLPKQHKVTGHEGDYSRLMMVNNINDFIAAEFIDIIITNTGAYSPSFMYRVVADNYEYS</sequence>
<dbReference type="GO" id="GO:0005085">
    <property type="term" value="F:guanyl-nucleotide exchange factor activity"/>
    <property type="evidence" value="ECO:0007669"/>
    <property type="project" value="TreeGrafter"/>
</dbReference>
<dbReference type="InterPro" id="IPR000649">
    <property type="entry name" value="IF-2B-related"/>
</dbReference>
<proteinExistence type="inferred from homology"/>
<accession>A0A1B7TFD4</accession>
<dbReference type="GO" id="GO:0003743">
    <property type="term" value="F:translation initiation factor activity"/>
    <property type="evidence" value="ECO:0007669"/>
    <property type="project" value="UniProtKB-KW"/>
</dbReference>
<evidence type="ECO:0000256" key="9">
    <source>
        <dbReference type="RuleBase" id="RU003814"/>
    </source>
</evidence>
<dbReference type="InterPro" id="IPR037171">
    <property type="entry name" value="NagB/RpiA_transferase-like"/>
</dbReference>
<keyword evidence="5" id="KW-0648">Protein biosynthesis</keyword>
<protein>
    <recommendedName>
        <fullName evidence="6">Translation initiation factor eIF2B subunit beta</fullName>
    </recommendedName>
    <alternativeName>
        <fullName evidence="7">eIF2B GDP-GTP exchange factor subunit beta</fullName>
    </alternativeName>
</protein>
<dbReference type="InterPro" id="IPR051855">
    <property type="entry name" value="eIF2B_beta_subunit"/>
</dbReference>
<dbReference type="EMBL" id="LXPE01000009">
    <property type="protein sequence ID" value="OBA27420.1"/>
    <property type="molecule type" value="Genomic_DNA"/>
</dbReference>
<name>A0A1B7TFD4_9ASCO</name>
<reference evidence="11" key="1">
    <citation type="journal article" date="2016" name="Proc. Natl. Acad. Sci. U.S.A.">
        <title>Comparative genomics of biotechnologically important yeasts.</title>
        <authorList>
            <person name="Riley R."/>
            <person name="Haridas S."/>
            <person name="Wolfe K.H."/>
            <person name="Lopes M.R."/>
            <person name="Hittinger C.T."/>
            <person name="Goeker M."/>
            <person name="Salamov A.A."/>
            <person name="Wisecaver J.H."/>
            <person name="Long T.M."/>
            <person name="Calvey C.H."/>
            <person name="Aerts A.L."/>
            <person name="Barry K.W."/>
            <person name="Choi C."/>
            <person name="Clum A."/>
            <person name="Coughlan A.Y."/>
            <person name="Deshpande S."/>
            <person name="Douglass A.P."/>
            <person name="Hanson S.J."/>
            <person name="Klenk H.-P."/>
            <person name="LaButti K.M."/>
            <person name="Lapidus A."/>
            <person name="Lindquist E.A."/>
            <person name="Lipzen A.M."/>
            <person name="Meier-Kolthoff J.P."/>
            <person name="Ohm R.A."/>
            <person name="Otillar R.P."/>
            <person name="Pangilinan J.L."/>
            <person name="Peng Y."/>
            <person name="Rokas A."/>
            <person name="Rosa C.A."/>
            <person name="Scheuner C."/>
            <person name="Sibirny A.A."/>
            <person name="Slot J.C."/>
            <person name="Stielow J.B."/>
            <person name="Sun H."/>
            <person name="Kurtzman C.P."/>
            <person name="Blackwell M."/>
            <person name="Grigoriev I.V."/>
            <person name="Jeffries T.W."/>
        </authorList>
    </citation>
    <scope>NUCLEOTIDE SEQUENCE [LARGE SCALE GENOMIC DNA]</scope>
    <source>
        <strain evidence="11">NRRL Y-1626</strain>
    </source>
</reference>
<evidence type="ECO:0000256" key="8">
    <source>
        <dbReference type="ARBA" id="ARBA00046432"/>
    </source>
</evidence>
<keyword evidence="4" id="KW-0396">Initiation factor</keyword>
<comment type="caution">
    <text evidence="10">The sequence shown here is derived from an EMBL/GenBank/DDBJ whole genome shotgun (WGS) entry which is preliminary data.</text>
</comment>
<evidence type="ECO:0000256" key="7">
    <source>
        <dbReference type="ARBA" id="ARBA00044228"/>
    </source>
</evidence>
<dbReference type="OrthoDB" id="269919at2759"/>
<evidence type="ECO:0000256" key="3">
    <source>
        <dbReference type="ARBA" id="ARBA00022490"/>
    </source>
</evidence>
<dbReference type="GO" id="GO:0005829">
    <property type="term" value="C:cytosol"/>
    <property type="evidence" value="ECO:0007669"/>
    <property type="project" value="UniProtKB-SubCell"/>
</dbReference>
<dbReference type="PANTHER" id="PTHR45859:SF1">
    <property type="entry name" value="TRANSLATION INITIATION FACTOR EIF-2B SUBUNIT BETA"/>
    <property type="match status" value="1"/>
</dbReference>
<evidence type="ECO:0000256" key="2">
    <source>
        <dbReference type="ARBA" id="ARBA00007251"/>
    </source>
</evidence>
<evidence type="ECO:0000256" key="6">
    <source>
        <dbReference type="ARBA" id="ARBA00044122"/>
    </source>
</evidence>
<dbReference type="AlphaFoldDB" id="A0A1B7TFD4"/>
<evidence type="ECO:0000256" key="5">
    <source>
        <dbReference type="ARBA" id="ARBA00022917"/>
    </source>
</evidence>
<dbReference type="GO" id="GO:0005851">
    <property type="term" value="C:eukaryotic translation initiation factor 2B complex"/>
    <property type="evidence" value="ECO:0007669"/>
    <property type="project" value="TreeGrafter"/>
</dbReference>
<dbReference type="InterPro" id="IPR042529">
    <property type="entry name" value="IF_2B-like_C"/>
</dbReference>
<organism evidence="10 11">
    <name type="scientific">Hanseniaspora valbyensis NRRL Y-1626</name>
    <dbReference type="NCBI Taxonomy" id="766949"/>
    <lineage>
        <taxon>Eukaryota</taxon>
        <taxon>Fungi</taxon>
        <taxon>Dikarya</taxon>
        <taxon>Ascomycota</taxon>
        <taxon>Saccharomycotina</taxon>
        <taxon>Saccharomycetes</taxon>
        <taxon>Saccharomycodales</taxon>
        <taxon>Saccharomycodaceae</taxon>
        <taxon>Hanseniaspora</taxon>
    </lineage>
</organism>
<dbReference type="SUPFAM" id="SSF100950">
    <property type="entry name" value="NagB/RpiA/CoA transferase-like"/>
    <property type="match status" value="1"/>
</dbReference>
<dbReference type="PANTHER" id="PTHR45859">
    <property type="entry name" value="TRANSLATION INITIATION FACTOR EIF-2B SUBUNIT BETA"/>
    <property type="match status" value="1"/>
</dbReference>
<comment type="subunit">
    <text evidence="8">Component of the translation initiation factor 2B (eIF2B) complex which is a heterodecamer of two sets of five different subunits: alpha, beta, gamma, delta and epsilon. Subunits alpha, beta and delta comprise a regulatory subcomplex and subunits epsilon and gamma comprise a catalytic subcomplex. Within the complex, the hexameric regulatory complex resides at the center, with the two heterodimeric catalytic subcomplexes bound on opposite sides.</text>
</comment>
<dbReference type="Pfam" id="PF01008">
    <property type="entry name" value="IF-2B"/>
    <property type="match status" value="1"/>
</dbReference>
<evidence type="ECO:0000313" key="10">
    <source>
        <dbReference type="EMBL" id="OBA27420.1"/>
    </source>
</evidence>
<keyword evidence="3" id="KW-0963">Cytoplasm</keyword>
<dbReference type="Gene3D" id="3.40.50.10470">
    <property type="entry name" value="Translation initiation factor eif-2b, domain 2"/>
    <property type="match status" value="1"/>
</dbReference>
<gene>
    <name evidence="10" type="ORF">HANVADRAFT_23461</name>
</gene>
<keyword evidence="10" id="KW-0808">Transferase</keyword>
<dbReference type="Proteomes" id="UP000092321">
    <property type="component" value="Unassembled WGS sequence"/>
</dbReference>
<evidence type="ECO:0000256" key="1">
    <source>
        <dbReference type="ARBA" id="ARBA00004514"/>
    </source>
</evidence>
<comment type="subcellular location">
    <subcellularLocation>
        <location evidence="1">Cytoplasm</location>
        <location evidence="1">Cytosol</location>
    </subcellularLocation>
</comment>
<dbReference type="GO" id="GO:0016740">
    <property type="term" value="F:transferase activity"/>
    <property type="evidence" value="ECO:0007669"/>
    <property type="project" value="UniProtKB-KW"/>
</dbReference>
<evidence type="ECO:0000313" key="11">
    <source>
        <dbReference type="Proteomes" id="UP000092321"/>
    </source>
</evidence>
<evidence type="ECO:0000256" key="4">
    <source>
        <dbReference type="ARBA" id="ARBA00022540"/>
    </source>
</evidence>
<keyword evidence="11" id="KW-1185">Reference proteome</keyword>
<comment type="similarity">
    <text evidence="2 9">Belongs to the eIF-2B alpha/beta/delta subunits family.</text>
</comment>